<reference evidence="1" key="1">
    <citation type="submission" date="2021-05" db="EMBL/GenBank/DDBJ databases">
        <authorList>
            <person name="Scholz U."/>
            <person name="Mascher M."/>
            <person name="Fiebig A."/>
        </authorList>
    </citation>
    <scope>NUCLEOTIDE SEQUENCE [LARGE SCALE GENOMIC DNA]</scope>
</reference>
<keyword evidence="2" id="KW-1185">Reference proteome</keyword>
<accession>A0ACD5Y0E5</accession>
<evidence type="ECO:0000313" key="1">
    <source>
        <dbReference type="EnsemblPlants" id="AVESA.00010b.r2.5CG0880430.2.CDS"/>
    </source>
</evidence>
<dbReference type="EnsemblPlants" id="AVESA.00010b.r2.5CG0880430.2">
    <property type="protein sequence ID" value="AVESA.00010b.r2.5CG0880430.2.CDS"/>
    <property type="gene ID" value="AVESA.00010b.r2.5CG0880430"/>
</dbReference>
<proteinExistence type="predicted"/>
<evidence type="ECO:0000313" key="2">
    <source>
        <dbReference type="Proteomes" id="UP001732700"/>
    </source>
</evidence>
<sequence>MSIHTQRYKSDEEKIENNKEEKTAAQVHAFYFPLISRIVCGMGQLDREHWFRDGSTSSLATRKGSPFRRDDDYPECKRRGYSGTELPQDIWWHIHFLMTMRDAARAACVSRSFLCSWRCYPNLVFNTKIIGMSRDACFTQRVDDILKKHSGIGVKTFDLDFTYCCKQPKAYNYLHRWLQIAVTPGIEKLALVMPGNKDVSFLCPVLSDENGSSVRHLHLAHCAFRPTESLGCLRNLTVLHLNWVRMTGDELGCLLSSCVALERLELRSCHEITYLKIPSWLQRLSYLQVLNCDKLRLLRNEAPNIHSIHLKGRQVEVSLGEALRLKNLDMTGYRVLRYVREELPYSVPNLETISICSRSELVDTTMAFSPSSKFLHLKHVSICIIGTCDYFSLVSLLDAAPLLETFDLHLVTFRNSMGELLSEDPSQHLRRRVGYRHDKLERVKISRFYSSKSLVELTSHILENSASLECLRLDTTDGRGIKCSGERSNKCAHLDSPTEARKAVLVIREHIKRKVPSRVKLQVVEPCKRCYPVELY</sequence>
<reference evidence="1" key="2">
    <citation type="submission" date="2025-09" db="UniProtKB">
        <authorList>
            <consortium name="EnsemblPlants"/>
        </authorList>
    </citation>
    <scope>IDENTIFICATION</scope>
</reference>
<protein>
    <submittedName>
        <fullName evidence="1">Uncharacterized protein</fullName>
    </submittedName>
</protein>
<organism evidence="1 2">
    <name type="scientific">Avena sativa</name>
    <name type="common">Oat</name>
    <dbReference type="NCBI Taxonomy" id="4498"/>
    <lineage>
        <taxon>Eukaryota</taxon>
        <taxon>Viridiplantae</taxon>
        <taxon>Streptophyta</taxon>
        <taxon>Embryophyta</taxon>
        <taxon>Tracheophyta</taxon>
        <taxon>Spermatophyta</taxon>
        <taxon>Magnoliopsida</taxon>
        <taxon>Liliopsida</taxon>
        <taxon>Poales</taxon>
        <taxon>Poaceae</taxon>
        <taxon>BOP clade</taxon>
        <taxon>Pooideae</taxon>
        <taxon>Poodae</taxon>
        <taxon>Poeae</taxon>
        <taxon>Poeae Chloroplast Group 1 (Aveneae type)</taxon>
        <taxon>Aveninae</taxon>
        <taxon>Avena</taxon>
    </lineage>
</organism>
<name>A0ACD5Y0E5_AVESA</name>
<dbReference type="Proteomes" id="UP001732700">
    <property type="component" value="Chromosome 5C"/>
</dbReference>